<dbReference type="SUPFAM" id="SSF50621">
    <property type="entry name" value="Alanine racemase C-terminal domain-like"/>
    <property type="match status" value="1"/>
</dbReference>
<dbReference type="Gene3D" id="2.40.37.10">
    <property type="entry name" value="Lyase, Ornithine Decarboxylase, Chain A, domain 1"/>
    <property type="match status" value="1"/>
</dbReference>
<feature type="binding site" evidence="4 6">
    <location>
        <position position="308"/>
    </location>
    <ligand>
        <name>substrate</name>
    </ligand>
</feature>
<dbReference type="GO" id="GO:0008784">
    <property type="term" value="F:alanine racemase activity"/>
    <property type="evidence" value="ECO:0007669"/>
    <property type="project" value="UniProtKB-UniRule"/>
</dbReference>
<evidence type="ECO:0000313" key="9">
    <source>
        <dbReference type="Proteomes" id="UP000298488"/>
    </source>
</evidence>
<dbReference type="NCBIfam" id="TIGR00492">
    <property type="entry name" value="alr"/>
    <property type="match status" value="1"/>
</dbReference>
<feature type="active site" description="Proton acceptor; specific for L-alanine" evidence="4">
    <location>
        <position position="260"/>
    </location>
</feature>
<comment type="function">
    <text evidence="4">Catalyzes the interconversion of L-alanine and D-alanine. May also act on other amino acids.</text>
</comment>
<evidence type="ECO:0000259" key="7">
    <source>
        <dbReference type="SMART" id="SM01005"/>
    </source>
</evidence>
<dbReference type="EMBL" id="SOFI01000003">
    <property type="protein sequence ID" value="TFB79663.1"/>
    <property type="molecule type" value="Genomic_DNA"/>
</dbReference>
<feature type="domain" description="Alanine racemase C-terminal" evidence="7">
    <location>
        <begin position="239"/>
        <end position="366"/>
    </location>
</feature>
<dbReference type="PROSITE" id="PS00395">
    <property type="entry name" value="ALANINE_RACEMASE"/>
    <property type="match status" value="1"/>
</dbReference>
<dbReference type="InterPro" id="IPR009006">
    <property type="entry name" value="Ala_racemase/Decarboxylase_C"/>
</dbReference>
<evidence type="ECO:0000256" key="4">
    <source>
        <dbReference type="HAMAP-Rule" id="MF_01201"/>
    </source>
</evidence>
<reference evidence="8 9" key="1">
    <citation type="submission" date="2019-03" db="EMBL/GenBank/DDBJ databases">
        <title>Genomics of glacier-inhabiting Cryobacterium strains.</title>
        <authorList>
            <person name="Liu Q."/>
            <person name="Xin Y.-H."/>
        </authorList>
    </citation>
    <scope>NUCLEOTIDE SEQUENCE [LARGE SCALE GENOMIC DNA]</scope>
    <source>
        <strain evidence="8 9">CGMCC 1.10440</strain>
    </source>
</reference>
<dbReference type="AlphaFoldDB" id="A0A4R8VA83"/>
<evidence type="ECO:0000256" key="6">
    <source>
        <dbReference type="PIRSR" id="PIRSR600821-52"/>
    </source>
</evidence>
<organism evidence="8 9">
    <name type="scientific">Terrimesophilobacter mesophilus</name>
    <dbReference type="NCBI Taxonomy" id="433647"/>
    <lineage>
        <taxon>Bacteria</taxon>
        <taxon>Bacillati</taxon>
        <taxon>Actinomycetota</taxon>
        <taxon>Actinomycetes</taxon>
        <taxon>Micrococcales</taxon>
        <taxon>Microbacteriaceae</taxon>
        <taxon>Terrimesophilobacter</taxon>
    </lineage>
</organism>
<dbReference type="GO" id="GO:0030632">
    <property type="term" value="P:D-alanine biosynthetic process"/>
    <property type="evidence" value="ECO:0007669"/>
    <property type="project" value="UniProtKB-UniRule"/>
</dbReference>
<proteinExistence type="inferred from homology"/>
<name>A0A4R8VA83_9MICO</name>
<comment type="pathway">
    <text evidence="4">Amino-acid biosynthesis; D-alanine biosynthesis; D-alanine from L-alanine: step 1/1.</text>
</comment>
<dbReference type="SUPFAM" id="SSF51419">
    <property type="entry name" value="PLP-binding barrel"/>
    <property type="match status" value="1"/>
</dbReference>
<evidence type="ECO:0000256" key="5">
    <source>
        <dbReference type="PIRSR" id="PIRSR600821-50"/>
    </source>
</evidence>
<comment type="caution">
    <text evidence="8">The sequence shown here is derived from an EMBL/GenBank/DDBJ whole genome shotgun (WGS) entry which is preliminary data.</text>
</comment>
<dbReference type="PRINTS" id="PR00992">
    <property type="entry name" value="ALARACEMASE"/>
</dbReference>
<feature type="active site" description="Proton acceptor; specific for D-alanine" evidence="4">
    <location>
        <position position="37"/>
    </location>
</feature>
<comment type="similarity">
    <text evidence="4">Belongs to the alanine racemase family.</text>
</comment>
<dbReference type="Pfam" id="PF00842">
    <property type="entry name" value="Ala_racemase_C"/>
    <property type="match status" value="1"/>
</dbReference>
<sequence length="370" mass="38248">MTSRPLREATIDLDAISSNVETLRRSAGTAHFLAVVKADGYGHGAVPAARAAVEGGADWLGVIDSAEARVLRSAGIGSPILTWLHGPLEDFATAVEDGIDVGVNSLAELERAVSAGVRNIQVKVDTGLSRNGAVEGTWEELFSRARSLERTAGAHIRGIFSHLANAGTESDDAQRSAFDRAVTIAASVGIAPEVVHLSATLGALAGPDARCNLVRVGLGCYGLSPLDGVSAHSLGLTPAMELSAEVVSVKRVPAGAGVSYGHRYRTDRDTTLALIPLGYADGIPRQASGMGPVTINQSRFTVAGVVAMDQIIVDVGDADVSAGDRAVVFGDPELGAPSADEWAGAAGTINYEIVSRLGHRVERRYVGGVA</sequence>
<dbReference type="Proteomes" id="UP000298488">
    <property type="component" value="Unassembled WGS sequence"/>
</dbReference>
<dbReference type="GO" id="GO:0030170">
    <property type="term" value="F:pyridoxal phosphate binding"/>
    <property type="evidence" value="ECO:0007669"/>
    <property type="project" value="UniProtKB-UniRule"/>
</dbReference>
<dbReference type="PANTHER" id="PTHR30511">
    <property type="entry name" value="ALANINE RACEMASE"/>
    <property type="match status" value="1"/>
</dbReference>
<gene>
    <name evidence="8" type="primary">alr</name>
    <name evidence="8" type="ORF">E3N84_06190</name>
</gene>
<dbReference type="InterPro" id="IPR029066">
    <property type="entry name" value="PLP-binding_barrel"/>
</dbReference>
<dbReference type="HAMAP" id="MF_01201">
    <property type="entry name" value="Ala_racemase"/>
    <property type="match status" value="1"/>
</dbReference>
<evidence type="ECO:0000256" key="3">
    <source>
        <dbReference type="ARBA" id="ARBA00023235"/>
    </source>
</evidence>
<protein>
    <recommendedName>
        <fullName evidence="4">Alanine racemase</fullName>
        <ecNumber evidence="4">5.1.1.1</ecNumber>
    </recommendedName>
</protein>
<feature type="modified residue" description="N6-(pyridoxal phosphate)lysine" evidence="4 5">
    <location>
        <position position="37"/>
    </location>
</feature>
<dbReference type="Pfam" id="PF01168">
    <property type="entry name" value="Ala_racemase_N"/>
    <property type="match status" value="1"/>
</dbReference>
<dbReference type="EC" id="5.1.1.1" evidence="4"/>
<dbReference type="GO" id="GO:0009252">
    <property type="term" value="P:peptidoglycan biosynthetic process"/>
    <property type="evidence" value="ECO:0007669"/>
    <property type="project" value="TreeGrafter"/>
</dbReference>
<evidence type="ECO:0000313" key="8">
    <source>
        <dbReference type="EMBL" id="TFB79663.1"/>
    </source>
</evidence>
<dbReference type="SMART" id="SM01005">
    <property type="entry name" value="Ala_racemase_C"/>
    <property type="match status" value="1"/>
</dbReference>
<keyword evidence="3 4" id="KW-0413">Isomerase</keyword>
<comment type="cofactor">
    <cofactor evidence="1 4 5">
        <name>pyridoxal 5'-phosphate</name>
        <dbReference type="ChEBI" id="CHEBI:597326"/>
    </cofactor>
</comment>
<dbReference type="OrthoDB" id="9813814at2"/>
<dbReference type="UniPathway" id="UPA00042">
    <property type="reaction ID" value="UER00497"/>
</dbReference>
<dbReference type="InterPro" id="IPR000821">
    <property type="entry name" value="Ala_racemase"/>
</dbReference>
<dbReference type="RefSeq" id="WP_104095538.1">
    <property type="nucleotide sequence ID" value="NZ_JACHBP010000001.1"/>
</dbReference>
<dbReference type="GO" id="GO:0005829">
    <property type="term" value="C:cytosol"/>
    <property type="evidence" value="ECO:0007669"/>
    <property type="project" value="TreeGrafter"/>
</dbReference>
<dbReference type="InterPro" id="IPR001608">
    <property type="entry name" value="Ala_racemase_N"/>
</dbReference>
<dbReference type="PANTHER" id="PTHR30511:SF0">
    <property type="entry name" value="ALANINE RACEMASE, CATABOLIC-RELATED"/>
    <property type="match status" value="1"/>
</dbReference>
<dbReference type="CDD" id="cd00430">
    <property type="entry name" value="PLPDE_III_AR"/>
    <property type="match status" value="1"/>
</dbReference>
<keyword evidence="2 4" id="KW-0663">Pyridoxal phosphate</keyword>
<feature type="binding site" evidence="4 6">
    <location>
        <position position="130"/>
    </location>
    <ligand>
        <name>substrate</name>
    </ligand>
</feature>
<evidence type="ECO:0000256" key="2">
    <source>
        <dbReference type="ARBA" id="ARBA00022898"/>
    </source>
</evidence>
<dbReference type="InterPro" id="IPR020622">
    <property type="entry name" value="Ala_racemase_pyridoxalP-BS"/>
</dbReference>
<keyword evidence="9" id="KW-1185">Reference proteome</keyword>
<evidence type="ECO:0000256" key="1">
    <source>
        <dbReference type="ARBA" id="ARBA00001933"/>
    </source>
</evidence>
<accession>A0A4R8VA83</accession>
<dbReference type="Gene3D" id="3.20.20.10">
    <property type="entry name" value="Alanine racemase"/>
    <property type="match status" value="1"/>
</dbReference>
<comment type="catalytic activity">
    <reaction evidence="4">
        <text>L-alanine = D-alanine</text>
        <dbReference type="Rhea" id="RHEA:20249"/>
        <dbReference type="ChEBI" id="CHEBI:57416"/>
        <dbReference type="ChEBI" id="CHEBI:57972"/>
        <dbReference type="EC" id="5.1.1.1"/>
    </reaction>
</comment>
<dbReference type="InterPro" id="IPR011079">
    <property type="entry name" value="Ala_racemase_C"/>
</dbReference>